<organism evidence="2 3">
    <name type="scientific">Drosophila navojoa</name>
    <name type="common">Fruit fly</name>
    <dbReference type="NCBI Taxonomy" id="7232"/>
    <lineage>
        <taxon>Eukaryota</taxon>
        <taxon>Metazoa</taxon>
        <taxon>Ecdysozoa</taxon>
        <taxon>Arthropoda</taxon>
        <taxon>Hexapoda</taxon>
        <taxon>Insecta</taxon>
        <taxon>Pterygota</taxon>
        <taxon>Neoptera</taxon>
        <taxon>Endopterygota</taxon>
        <taxon>Diptera</taxon>
        <taxon>Brachycera</taxon>
        <taxon>Muscomorpha</taxon>
        <taxon>Ephydroidea</taxon>
        <taxon>Drosophilidae</taxon>
        <taxon>Drosophila</taxon>
    </lineage>
</organism>
<accession>A0A484ARS9</accession>
<keyword evidence="3" id="KW-1185">Reference proteome</keyword>
<dbReference type="Proteomes" id="UP000295192">
    <property type="component" value="Unassembled WGS sequence"/>
</dbReference>
<dbReference type="AlphaFoldDB" id="A0A484ARS9"/>
<feature type="region of interest" description="Disordered" evidence="1">
    <location>
        <begin position="21"/>
        <end position="75"/>
    </location>
</feature>
<proteinExistence type="predicted"/>
<dbReference type="EMBL" id="LSRL02001943">
    <property type="protein sequence ID" value="TDG38782.1"/>
    <property type="molecule type" value="Genomic_DNA"/>
</dbReference>
<comment type="caution">
    <text evidence="2">The sequence shown here is derived from an EMBL/GenBank/DDBJ whole genome shotgun (WGS) entry which is preliminary data.</text>
</comment>
<protein>
    <submittedName>
        <fullName evidence="2">Uncharacterized protein</fullName>
    </submittedName>
</protein>
<feature type="compositionally biased region" description="Polar residues" evidence="1">
    <location>
        <begin position="21"/>
        <end position="35"/>
    </location>
</feature>
<evidence type="ECO:0000313" key="3">
    <source>
        <dbReference type="Proteomes" id="UP000295192"/>
    </source>
</evidence>
<feature type="compositionally biased region" description="Acidic residues" evidence="1">
    <location>
        <begin position="37"/>
        <end position="61"/>
    </location>
</feature>
<gene>
    <name evidence="2" type="ORF">AWZ03_014796</name>
</gene>
<evidence type="ECO:0000313" key="2">
    <source>
        <dbReference type="EMBL" id="TDG38782.1"/>
    </source>
</evidence>
<evidence type="ECO:0000256" key="1">
    <source>
        <dbReference type="SAM" id="MobiDB-lite"/>
    </source>
</evidence>
<sequence>MGITDSGRGKVAERGGVVINANYSTDSETLHTINAGNDDDDDDDDDDDNDNENANDDDDDSEKGNANCFQMEWKE</sequence>
<reference evidence="2 3" key="1">
    <citation type="journal article" date="2019" name="J. Hered.">
        <title>An Improved Genome Assembly for Drosophila navojoa, the Basal Species in the mojavensis Cluster.</title>
        <authorList>
            <person name="Vanderlinde T."/>
            <person name="Dupim E.G."/>
            <person name="Nazario-Yepiz N.O."/>
            <person name="Carvalho A.B."/>
        </authorList>
    </citation>
    <scope>NUCLEOTIDE SEQUENCE [LARGE SCALE GENOMIC DNA]</scope>
    <source>
        <strain evidence="2">Navoj_Jal97</strain>
        <tissue evidence="2">Whole organism</tissue>
    </source>
</reference>
<name>A0A484ARS9_DRONA</name>